<organism evidence="2 3">
    <name type="scientific">Rhizobium straminoryzae</name>
    <dbReference type="NCBI Taxonomy" id="1387186"/>
    <lineage>
        <taxon>Bacteria</taxon>
        <taxon>Pseudomonadati</taxon>
        <taxon>Pseudomonadota</taxon>
        <taxon>Alphaproteobacteria</taxon>
        <taxon>Hyphomicrobiales</taxon>
        <taxon>Rhizobiaceae</taxon>
        <taxon>Rhizobium/Agrobacterium group</taxon>
        <taxon>Rhizobium</taxon>
    </lineage>
</organism>
<dbReference type="Proteomes" id="UP000316801">
    <property type="component" value="Unassembled WGS sequence"/>
</dbReference>
<evidence type="ECO:0000313" key="3">
    <source>
        <dbReference type="Proteomes" id="UP000316801"/>
    </source>
</evidence>
<feature type="region of interest" description="Disordered" evidence="1">
    <location>
        <begin position="178"/>
        <end position="280"/>
    </location>
</feature>
<sequence length="402" mass="42810">MPRSNVGTGYGRAMPRYSDPAPGDQLLYRLPDQQGYRPVTSTRSSRSPVYATGTTRRPATGRVPDYRDPYADMPVTGYQSPAYGDGVYTGGANRYPSVNGGAYGGGYGAYPPPPGYTAPPATYPPSPYDTNGYYAPAPSYNGNGGYAPYQTAPLPPVQAAPIYRQQSTYRPPPANTLQAQAQVVDRGGRSPVASKPLPAAPTRAVAQASPVRQQAARPQPQRQQPVQTARTQPVRQPPQAAAPAAPAQTDVAARARQLSPSASPQPLQREEETASLPRGGNVGSVRFLPIIGAPVEAVTPLSRQLGVSARASGLTIKASTDTSSEHILKGYLSAVAEGSQLTINYVWDVLDSRGNRLNRIQGQERVPFSGGDPWAAVPPETMRVIAQKTISLYMNWREGLQG</sequence>
<keyword evidence="3" id="KW-1185">Reference proteome</keyword>
<dbReference type="RefSeq" id="WP_143125807.1">
    <property type="nucleotide sequence ID" value="NZ_VJMG01000036.1"/>
</dbReference>
<evidence type="ECO:0000256" key="1">
    <source>
        <dbReference type="SAM" id="MobiDB-lite"/>
    </source>
</evidence>
<feature type="region of interest" description="Disordered" evidence="1">
    <location>
        <begin position="1"/>
        <end position="72"/>
    </location>
</feature>
<feature type="compositionally biased region" description="Low complexity" evidence="1">
    <location>
        <begin position="36"/>
        <end position="62"/>
    </location>
</feature>
<gene>
    <name evidence="2" type="ORF">FNA46_13920</name>
</gene>
<evidence type="ECO:0000313" key="2">
    <source>
        <dbReference type="EMBL" id="TRL38096.1"/>
    </source>
</evidence>
<reference evidence="2 3" key="1">
    <citation type="submission" date="2019-07" db="EMBL/GenBank/DDBJ databases">
        <title>Ln-dependent methylotrophs.</title>
        <authorList>
            <person name="Tani A."/>
        </authorList>
    </citation>
    <scope>NUCLEOTIDE SEQUENCE [LARGE SCALE GENOMIC DNA]</scope>
    <source>
        <strain evidence="2 3">SM12</strain>
    </source>
</reference>
<comment type="caution">
    <text evidence="2">The sequence shown here is derived from an EMBL/GenBank/DDBJ whole genome shotgun (WGS) entry which is preliminary data.</text>
</comment>
<name>A0A549T8B5_9HYPH</name>
<feature type="compositionally biased region" description="Low complexity" evidence="1">
    <location>
        <begin position="203"/>
        <end position="256"/>
    </location>
</feature>
<dbReference type="AlphaFoldDB" id="A0A549T8B5"/>
<protein>
    <submittedName>
        <fullName evidence="2">Uncharacterized protein</fullName>
    </submittedName>
</protein>
<dbReference type="EMBL" id="VJMG01000036">
    <property type="protein sequence ID" value="TRL38096.1"/>
    <property type="molecule type" value="Genomic_DNA"/>
</dbReference>
<proteinExistence type="predicted"/>
<accession>A0A549T8B5</accession>